<dbReference type="PANTHER" id="PTHR43584">
    <property type="entry name" value="NUCLEOTIDYL TRANSFERASE"/>
    <property type="match status" value="1"/>
</dbReference>
<keyword evidence="6" id="KW-1185">Reference proteome</keyword>
<dbReference type="PATRIC" id="fig|452.5.peg.2040"/>
<dbReference type="AlphaFoldDB" id="A0A0W0YYR5"/>
<keyword evidence="3" id="KW-0460">Magnesium</keyword>
<evidence type="ECO:0000256" key="3">
    <source>
        <dbReference type="ARBA" id="ARBA00022842"/>
    </source>
</evidence>
<evidence type="ECO:0000313" key="5">
    <source>
        <dbReference type="EMBL" id="KTD62007.1"/>
    </source>
</evidence>
<dbReference type="Proteomes" id="UP000054877">
    <property type="component" value="Unassembled WGS sequence"/>
</dbReference>
<sequence>MRAIILAAGRGSRMGKLTDEQPKCLTVVNGRPLIEHQINALTEAGIKEIAIVTGYRDICLQKYGNHFFHNEEWAQTNMVWSLMCARPWLDEDNCIVSYSDIFYGSQIVQNLISCDDDIAIAYDPNWYELWSKRFANPLDDAETFRLDERKYLVEIGRKTDFVADIQGQYMGLLKFNKNTLSHYFMDNTVPFTTIDMTSFLQHLIVKQVNIKAVANFEAWGEIDHPEDIAVC</sequence>
<dbReference type="EMBL" id="LNYX01000030">
    <property type="protein sequence ID" value="KTD62007.1"/>
    <property type="molecule type" value="Genomic_DNA"/>
</dbReference>
<organism evidence="5 6">
    <name type="scientific">Legionella spiritensis</name>
    <dbReference type="NCBI Taxonomy" id="452"/>
    <lineage>
        <taxon>Bacteria</taxon>
        <taxon>Pseudomonadati</taxon>
        <taxon>Pseudomonadota</taxon>
        <taxon>Gammaproteobacteria</taxon>
        <taxon>Legionellales</taxon>
        <taxon>Legionellaceae</taxon>
        <taxon>Legionella</taxon>
    </lineage>
</organism>
<proteinExistence type="predicted"/>
<dbReference type="Gene3D" id="3.90.550.10">
    <property type="entry name" value="Spore Coat Polysaccharide Biosynthesis Protein SpsA, Chain A"/>
    <property type="match status" value="1"/>
</dbReference>
<gene>
    <name evidence="5" type="ORF">Lspi_1857</name>
</gene>
<dbReference type="STRING" id="452.Lspi_1857"/>
<dbReference type="InterPro" id="IPR029044">
    <property type="entry name" value="Nucleotide-diphossugar_trans"/>
</dbReference>
<evidence type="ECO:0000259" key="4">
    <source>
        <dbReference type="Pfam" id="PF12804"/>
    </source>
</evidence>
<dbReference type="InterPro" id="IPR050065">
    <property type="entry name" value="GlmU-like"/>
</dbReference>
<evidence type="ECO:0000313" key="6">
    <source>
        <dbReference type="Proteomes" id="UP000054877"/>
    </source>
</evidence>
<dbReference type="SUPFAM" id="SSF53448">
    <property type="entry name" value="Nucleotide-diphospho-sugar transferases"/>
    <property type="match status" value="1"/>
</dbReference>
<dbReference type="CDD" id="cd02523">
    <property type="entry name" value="PC_cytidylyltransferase"/>
    <property type="match status" value="1"/>
</dbReference>
<dbReference type="OrthoDB" id="9803871at2"/>
<reference evidence="5 6" key="1">
    <citation type="submission" date="2015-11" db="EMBL/GenBank/DDBJ databases">
        <title>Genomic analysis of 38 Legionella species identifies large and diverse effector repertoires.</title>
        <authorList>
            <person name="Burstein D."/>
            <person name="Amaro F."/>
            <person name="Zusman T."/>
            <person name="Lifshitz Z."/>
            <person name="Cohen O."/>
            <person name="Gilbert J.A."/>
            <person name="Pupko T."/>
            <person name="Shuman H.A."/>
            <person name="Segal G."/>
        </authorList>
    </citation>
    <scope>NUCLEOTIDE SEQUENCE [LARGE SCALE GENOMIC DNA]</scope>
    <source>
        <strain evidence="5 6">Mt.St.Helens-9</strain>
    </source>
</reference>
<comment type="caution">
    <text evidence="5">The sequence shown here is derived from an EMBL/GenBank/DDBJ whole genome shotgun (WGS) entry which is preliminary data.</text>
</comment>
<dbReference type="GO" id="GO:0016779">
    <property type="term" value="F:nucleotidyltransferase activity"/>
    <property type="evidence" value="ECO:0007669"/>
    <property type="project" value="UniProtKB-KW"/>
</dbReference>
<protein>
    <submittedName>
        <fullName evidence="5">Nucleotidyltransferase</fullName>
    </submittedName>
</protein>
<accession>A0A0W0YYR5</accession>
<evidence type="ECO:0000256" key="2">
    <source>
        <dbReference type="ARBA" id="ARBA00022695"/>
    </source>
</evidence>
<feature type="domain" description="MobA-like NTP transferase" evidence="4">
    <location>
        <begin position="3"/>
        <end position="136"/>
    </location>
</feature>
<name>A0A0W0YYR5_LEGSP</name>
<dbReference type="InterPro" id="IPR025877">
    <property type="entry name" value="MobA-like_NTP_Trfase"/>
</dbReference>
<keyword evidence="1 5" id="KW-0808">Transferase</keyword>
<dbReference type="PANTHER" id="PTHR43584:SF8">
    <property type="entry name" value="N-ACETYLMURAMATE ALPHA-1-PHOSPHATE URIDYLYLTRANSFERASE"/>
    <property type="match status" value="1"/>
</dbReference>
<dbReference type="Pfam" id="PF12804">
    <property type="entry name" value="NTP_transf_3"/>
    <property type="match status" value="1"/>
</dbReference>
<keyword evidence="2" id="KW-0548">Nucleotidyltransferase</keyword>
<dbReference type="RefSeq" id="WP_058483779.1">
    <property type="nucleotide sequence ID" value="NZ_CAAAII010000008.1"/>
</dbReference>
<evidence type="ECO:0000256" key="1">
    <source>
        <dbReference type="ARBA" id="ARBA00022679"/>
    </source>
</evidence>